<dbReference type="InterPro" id="IPR028257">
    <property type="entry name" value="CEP126"/>
</dbReference>
<feature type="region of interest" description="Disordered" evidence="2">
    <location>
        <begin position="727"/>
        <end position="762"/>
    </location>
</feature>
<accession>A0A836CVS7</accession>
<dbReference type="GO" id="GO:0007052">
    <property type="term" value="P:mitotic spindle organization"/>
    <property type="evidence" value="ECO:0007669"/>
    <property type="project" value="InterPro"/>
</dbReference>
<feature type="compositionally biased region" description="Polar residues" evidence="2">
    <location>
        <begin position="784"/>
        <end position="798"/>
    </location>
</feature>
<evidence type="ECO:0000313" key="4">
    <source>
        <dbReference type="Proteomes" id="UP000664991"/>
    </source>
</evidence>
<dbReference type="GO" id="GO:0097546">
    <property type="term" value="C:ciliary base"/>
    <property type="evidence" value="ECO:0007669"/>
    <property type="project" value="InterPro"/>
</dbReference>
<feature type="compositionally biased region" description="Basic residues" evidence="2">
    <location>
        <begin position="800"/>
        <end position="811"/>
    </location>
</feature>
<dbReference type="AlphaFoldDB" id="A0A836CVS7"/>
<dbReference type="GO" id="GO:0030496">
    <property type="term" value="C:midbody"/>
    <property type="evidence" value="ECO:0007669"/>
    <property type="project" value="TreeGrafter"/>
</dbReference>
<dbReference type="PANTHER" id="PTHR31191">
    <property type="entry name" value="CENTROSOMAL PROTEIN CEP126"/>
    <property type="match status" value="1"/>
</dbReference>
<evidence type="ECO:0000313" key="3">
    <source>
        <dbReference type="EMBL" id="KAG5199373.1"/>
    </source>
</evidence>
<dbReference type="Pfam" id="PF14926">
    <property type="entry name" value="CFAP300"/>
    <property type="match status" value="1"/>
</dbReference>
<gene>
    <name evidence="3" type="ORF">JEQ12_005852</name>
</gene>
<evidence type="ECO:0000256" key="1">
    <source>
        <dbReference type="SAM" id="Coils"/>
    </source>
</evidence>
<reference evidence="3 4" key="1">
    <citation type="submission" date="2020-12" db="EMBL/GenBank/DDBJ databases">
        <title>De novo assembly of Tibetan sheep genome.</title>
        <authorList>
            <person name="Li X."/>
        </authorList>
    </citation>
    <scope>NUCLEOTIDE SEQUENCE [LARGE SCALE GENOMIC DNA]</scope>
    <source>
        <tissue evidence="3">Heart</tissue>
    </source>
</reference>
<feature type="compositionally biased region" description="Polar residues" evidence="2">
    <location>
        <begin position="743"/>
        <end position="753"/>
    </location>
</feature>
<protein>
    <recommendedName>
        <fullName evidence="5">Cilia- and flagella-associated protein 300</fullName>
    </recommendedName>
</protein>
<name>A0A836CVS7_SHEEP</name>
<evidence type="ECO:0000256" key="2">
    <source>
        <dbReference type="SAM" id="MobiDB-lite"/>
    </source>
</evidence>
<dbReference type="Pfam" id="PF15352">
    <property type="entry name" value="K1377"/>
    <property type="match status" value="1"/>
</dbReference>
<dbReference type="PANTHER" id="PTHR31191:SF4">
    <property type="entry name" value="CENTROSOMAL PROTEIN OF 126 KDA"/>
    <property type="match status" value="1"/>
</dbReference>
<dbReference type="GO" id="GO:1905515">
    <property type="term" value="P:non-motile cilium assembly"/>
    <property type="evidence" value="ECO:0007669"/>
    <property type="project" value="InterPro"/>
</dbReference>
<evidence type="ECO:0008006" key="5">
    <source>
        <dbReference type="Google" id="ProtNLM"/>
    </source>
</evidence>
<dbReference type="InterPro" id="IPR029416">
    <property type="entry name" value="CFAP300"/>
</dbReference>
<proteinExistence type="predicted"/>
<feature type="region of interest" description="Disordered" evidence="2">
    <location>
        <begin position="784"/>
        <end position="826"/>
    </location>
</feature>
<sequence>MLTRRPGARSAVPGLGAESSDTHVKAPLSPRLSGGRHRPGAYLDMKIHFEKNLEEERQILLQQQKICRNRARKYFVESNRRKKAFEEKRKEQEEREHQIREQILQQRKQKVEEVTEKFQRAHIPFSQRKRTVLQRPVLPLEDALKQIQESNLKSEVNLPSSHRPIINWRAIDNDLPSSLSKNDHKHQKYLISKIDCGQEMENSKANLTTNKDAFQLKLEETQKLLEDQHLSSLQKFHDEVNQIINSETLSSVDSLEAGECEEIYLTLNKEPSTSVQQQNSVSLKSANLQSTNLSCFDEDKMSFSKTQHINNWLINIDDPNIFSDIFSKPDVLPDSSECFDSKEQNPSALSRTVERAINTANNSVAILHSPSIFVQDKKNKNTSETSVIRTTDSSSGTFKREKPLVTESPKFKFSKAWATPDSLTQEITIISDQEKYSEMTQENRTTSVPTSFVPLATPLVLPLNTQSARPLPKSSIHIKEIDPVQCSDKLGEIKDIKDEKTKYFNCNEEELSLFSDNFQVACILHNSDSKDKKQKITEASKSLSSIISNCDLVSQHKKIKYNICEKNSVRFLKSILKKESKYEHDYFKALVTSQGFKLGNQKAADIRDSIELTKEKGKSAETPKTIKKLRWFDETGNTWKNAEDSHLLKSRKRISQQWSQPFHIQAKSGAASNMPSIPASAVDSANKKEPKDDFISENVTALGGSGIDHVPLNCFISSGYNTAKQAWPDSTEEESISPVKSGGSKTQKSSPQRSEVKVRRTRSAKVQSGFVCMNRKGTVIRPQSASKANTFAQAQDSSVTRRKRSVKNKHKSLLEQKRQNPGSVGQKYSEQMNIDIFDPRRILADSLHVLYLQDPAPHSQPRLLTMTDTSPPPQAAALPWKRPQLLAVRTKMAAGEPGDLGVYSFRFLPQKTFQSLSTPQTTSRLRQWSMLGRIEAQAFGFDQTFQTYRKDDFVMAFFKDPNVIPNLKLLSESSGEWLTLGTEVKKVEAINVPCTQLSMSFFNRLYDEAIVRDNGYIVKCLDSFCDPFLISDELRKVLLVEDSEKYEVFSQPDREEFLFCLFKHLCLGGALCQYEDVINPYLETTKLIYKDLVSVRKNPQTKKIQITSSIFKVTAYLKNLMHSLCAKALFVWIDYQMGEEGAAGSVPKERCGKGEAVRSSL</sequence>
<dbReference type="GO" id="GO:0031122">
    <property type="term" value="P:cytoplasmic microtubule organization"/>
    <property type="evidence" value="ECO:0007669"/>
    <property type="project" value="InterPro"/>
</dbReference>
<feature type="region of interest" description="Disordered" evidence="2">
    <location>
        <begin position="669"/>
        <end position="690"/>
    </location>
</feature>
<dbReference type="Proteomes" id="UP000664991">
    <property type="component" value="Chromosome 15"/>
</dbReference>
<feature type="coiled-coil region" evidence="1">
    <location>
        <begin position="75"/>
        <end position="109"/>
    </location>
</feature>
<dbReference type="GO" id="GO:0005813">
    <property type="term" value="C:centrosome"/>
    <property type="evidence" value="ECO:0007669"/>
    <property type="project" value="InterPro"/>
</dbReference>
<comment type="caution">
    <text evidence="3">The sequence shown here is derived from an EMBL/GenBank/DDBJ whole genome shotgun (WGS) entry which is preliminary data.</text>
</comment>
<organism evidence="3 4">
    <name type="scientific">Ovis aries</name>
    <name type="common">Sheep</name>
    <dbReference type="NCBI Taxonomy" id="9940"/>
    <lineage>
        <taxon>Eukaryota</taxon>
        <taxon>Metazoa</taxon>
        <taxon>Chordata</taxon>
        <taxon>Craniata</taxon>
        <taxon>Vertebrata</taxon>
        <taxon>Euteleostomi</taxon>
        <taxon>Mammalia</taxon>
        <taxon>Eutheria</taxon>
        <taxon>Laurasiatheria</taxon>
        <taxon>Artiodactyla</taxon>
        <taxon>Ruminantia</taxon>
        <taxon>Pecora</taxon>
        <taxon>Bovidae</taxon>
        <taxon>Caprinae</taxon>
        <taxon>Ovis</taxon>
    </lineage>
</organism>
<dbReference type="EMBL" id="JAEMGP010000015">
    <property type="protein sequence ID" value="KAG5199373.1"/>
    <property type="molecule type" value="Genomic_DNA"/>
</dbReference>
<keyword evidence="1" id="KW-0175">Coiled coil</keyword>
<feature type="region of interest" description="Disordered" evidence="2">
    <location>
        <begin position="1"/>
        <end position="39"/>
    </location>
</feature>